<dbReference type="CDD" id="cd17324">
    <property type="entry name" value="MFS_NepI_like"/>
    <property type="match status" value="1"/>
</dbReference>
<dbReference type="EMBL" id="VAJM01000004">
    <property type="protein sequence ID" value="TLM93144.1"/>
    <property type="molecule type" value="Genomic_DNA"/>
</dbReference>
<feature type="transmembrane region" description="Helical" evidence="5">
    <location>
        <begin position="91"/>
        <end position="110"/>
    </location>
</feature>
<proteinExistence type="predicted"/>
<dbReference type="OrthoDB" id="9815356at2"/>
<evidence type="ECO:0000313" key="8">
    <source>
        <dbReference type="Proteomes" id="UP000305517"/>
    </source>
</evidence>
<protein>
    <submittedName>
        <fullName evidence="7">MFS transporter</fullName>
    </submittedName>
</protein>
<gene>
    <name evidence="7" type="ORF">FDY95_10975</name>
</gene>
<reference evidence="7 8" key="1">
    <citation type="submission" date="2019-05" db="EMBL/GenBank/DDBJ databases">
        <title>Hymenobacter edaphi sp. nov., isolated from abandoned arsenic-contaminated farmland soil.</title>
        <authorList>
            <person name="Nie L."/>
        </authorList>
    </citation>
    <scope>NUCLEOTIDE SEQUENCE [LARGE SCALE GENOMIC DNA]</scope>
    <source>
        <strain evidence="7 8">1-3-3-8</strain>
    </source>
</reference>
<dbReference type="Gene3D" id="1.20.1250.20">
    <property type="entry name" value="MFS general substrate transporter like domains"/>
    <property type="match status" value="1"/>
</dbReference>
<feature type="transmembrane region" description="Helical" evidence="5">
    <location>
        <begin position="314"/>
        <end position="332"/>
    </location>
</feature>
<feature type="transmembrane region" description="Helical" evidence="5">
    <location>
        <begin position="292"/>
        <end position="308"/>
    </location>
</feature>
<comment type="caution">
    <text evidence="7">The sequence shown here is derived from an EMBL/GenBank/DDBJ whole genome shotgun (WGS) entry which is preliminary data.</text>
</comment>
<dbReference type="GO" id="GO:0022857">
    <property type="term" value="F:transmembrane transporter activity"/>
    <property type="evidence" value="ECO:0007669"/>
    <property type="project" value="InterPro"/>
</dbReference>
<evidence type="ECO:0000256" key="2">
    <source>
        <dbReference type="ARBA" id="ARBA00022989"/>
    </source>
</evidence>
<feature type="transmembrane region" description="Helical" evidence="5">
    <location>
        <begin position="149"/>
        <end position="171"/>
    </location>
</feature>
<feature type="transmembrane region" description="Helical" evidence="5">
    <location>
        <begin position="177"/>
        <end position="197"/>
    </location>
</feature>
<keyword evidence="1 5" id="KW-0812">Transmembrane</keyword>
<organism evidence="7 8">
    <name type="scientific">Hymenobacter jeollabukensis</name>
    <dbReference type="NCBI Taxonomy" id="2025313"/>
    <lineage>
        <taxon>Bacteria</taxon>
        <taxon>Pseudomonadati</taxon>
        <taxon>Bacteroidota</taxon>
        <taxon>Cytophagia</taxon>
        <taxon>Cytophagales</taxon>
        <taxon>Hymenobacteraceae</taxon>
        <taxon>Hymenobacter</taxon>
    </lineage>
</organism>
<dbReference type="Proteomes" id="UP000305517">
    <property type="component" value="Unassembled WGS sequence"/>
</dbReference>
<keyword evidence="8" id="KW-1185">Reference proteome</keyword>
<dbReference type="SUPFAM" id="SSF103473">
    <property type="entry name" value="MFS general substrate transporter"/>
    <property type="match status" value="1"/>
</dbReference>
<name>A0A5R8WQW0_9BACT</name>
<feature type="transmembrane region" description="Helical" evidence="5">
    <location>
        <begin position="25"/>
        <end position="43"/>
    </location>
</feature>
<sequence length="415" mass="43291">MEKAPHAAESPESTPASHSSPLPPALVWLMSVTCALVVANIYYNQPLLGEIGRTFGKTESQASLVATVTQLGYTLCMLLVVPLGDKLERKGLILVMQLGAALCMAAAAWAPSFGVLLGASLLIGVCSAVPQLLLPMAAHLAPPADRGRIVGQIMSGLLIGILLSRTVSGYVGAHLGWRTVFGGGAAVMVLLGAVLAWRLPRDQPAFRGTYASLMTSLLTLARTLPLLRRSALIGGFMFAGFSVFWTTLVFLLEGPPFHYGADVAGFFGLIGAVGALAAPLAGRTADTRGSDFAIRIGVGLAVLAYGILFLGNTALAALVVGVILLDVGVQATHIANQTRIFALIPEARSRLNTVYMTAYFIGGALGSLVGGWAWTHARWPGVCAAGLGFVALAFLVSRFYGRAKEAEGTGERTSS</sequence>
<evidence type="ECO:0000256" key="4">
    <source>
        <dbReference type="SAM" id="MobiDB-lite"/>
    </source>
</evidence>
<dbReference type="Pfam" id="PF07690">
    <property type="entry name" value="MFS_1"/>
    <property type="match status" value="1"/>
</dbReference>
<evidence type="ECO:0000256" key="3">
    <source>
        <dbReference type="ARBA" id="ARBA00023136"/>
    </source>
</evidence>
<feature type="transmembrane region" description="Helical" evidence="5">
    <location>
        <begin position="353"/>
        <end position="373"/>
    </location>
</feature>
<feature type="domain" description="Major facilitator superfamily (MFS) profile" evidence="6">
    <location>
        <begin position="26"/>
        <end position="405"/>
    </location>
</feature>
<keyword evidence="2 5" id="KW-1133">Transmembrane helix</keyword>
<dbReference type="InterPro" id="IPR011701">
    <property type="entry name" value="MFS"/>
</dbReference>
<dbReference type="AlphaFoldDB" id="A0A5R8WQW0"/>
<feature type="region of interest" description="Disordered" evidence="4">
    <location>
        <begin position="1"/>
        <end position="20"/>
    </location>
</feature>
<accession>A0A5R8WQW0</accession>
<dbReference type="InterPro" id="IPR036259">
    <property type="entry name" value="MFS_trans_sf"/>
</dbReference>
<evidence type="ECO:0000313" key="7">
    <source>
        <dbReference type="EMBL" id="TLM93144.1"/>
    </source>
</evidence>
<dbReference type="PROSITE" id="PS50850">
    <property type="entry name" value="MFS"/>
    <property type="match status" value="1"/>
</dbReference>
<dbReference type="InterPro" id="IPR020846">
    <property type="entry name" value="MFS_dom"/>
</dbReference>
<evidence type="ECO:0000259" key="6">
    <source>
        <dbReference type="PROSITE" id="PS50850"/>
    </source>
</evidence>
<keyword evidence="3 5" id="KW-0472">Membrane</keyword>
<evidence type="ECO:0000256" key="1">
    <source>
        <dbReference type="ARBA" id="ARBA00022692"/>
    </source>
</evidence>
<feature type="transmembrane region" description="Helical" evidence="5">
    <location>
        <begin position="116"/>
        <end position="137"/>
    </location>
</feature>
<dbReference type="PANTHER" id="PTHR42910:SF1">
    <property type="entry name" value="MAJOR FACILITATOR SUPERFAMILY (MFS) PROFILE DOMAIN-CONTAINING PROTEIN"/>
    <property type="match status" value="1"/>
</dbReference>
<dbReference type="PANTHER" id="PTHR42910">
    <property type="entry name" value="TRANSPORTER SCO4007-RELATED"/>
    <property type="match status" value="1"/>
</dbReference>
<feature type="transmembrane region" description="Helical" evidence="5">
    <location>
        <begin position="231"/>
        <end position="251"/>
    </location>
</feature>
<feature type="transmembrane region" description="Helical" evidence="5">
    <location>
        <begin position="63"/>
        <end position="84"/>
    </location>
</feature>
<feature type="transmembrane region" description="Helical" evidence="5">
    <location>
        <begin position="257"/>
        <end position="280"/>
    </location>
</feature>
<evidence type="ECO:0000256" key="5">
    <source>
        <dbReference type="SAM" id="Phobius"/>
    </source>
</evidence>
<feature type="transmembrane region" description="Helical" evidence="5">
    <location>
        <begin position="379"/>
        <end position="396"/>
    </location>
</feature>